<name>A0A9P7BAM9_MAUEX</name>
<evidence type="ECO:0000256" key="1">
    <source>
        <dbReference type="SAM" id="MobiDB-lite"/>
    </source>
</evidence>
<keyword evidence="4" id="KW-1185">Reference proteome</keyword>
<dbReference type="EMBL" id="PUHR01000084">
    <property type="protein sequence ID" value="KAG0667993.1"/>
    <property type="molecule type" value="Genomic_DNA"/>
</dbReference>
<feature type="signal peptide" evidence="2">
    <location>
        <begin position="1"/>
        <end position="21"/>
    </location>
</feature>
<gene>
    <name evidence="3" type="ORF">C6P45_005177</name>
</gene>
<evidence type="ECO:0000313" key="4">
    <source>
        <dbReference type="Proteomes" id="UP000750334"/>
    </source>
</evidence>
<organism evidence="3 4">
    <name type="scientific">Maudiozyma exigua</name>
    <name type="common">Yeast</name>
    <name type="synonym">Kazachstania exigua</name>
    <dbReference type="NCBI Taxonomy" id="34358"/>
    <lineage>
        <taxon>Eukaryota</taxon>
        <taxon>Fungi</taxon>
        <taxon>Dikarya</taxon>
        <taxon>Ascomycota</taxon>
        <taxon>Saccharomycotina</taxon>
        <taxon>Saccharomycetes</taxon>
        <taxon>Saccharomycetales</taxon>
        <taxon>Saccharomycetaceae</taxon>
        <taxon>Maudiozyma</taxon>
    </lineage>
</organism>
<comment type="caution">
    <text evidence="3">The sequence shown here is derived from an EMBL/GenBank/DDBJ whole genome shotgun (WGS) entry which is preliminary data.</text>
</comment>
<evidence type="ECO:0008006" key="5">
    <source>
        <dbReference type="Google" id="ProtNLM"/>
    </source>
</evidence>
<protein>
    <recommendedName>
        <fullName evidence="5">PA14 domain-containing protein</fullName>
    </recommendedName>
</protein>
<feature type="region of interest" description="Disordered" evidence="1">
    <location>
        <begin position="408"/>
        <end position="436"/>
    </location>
</feature>
<dbReference type="OrthoDB" id="4071849at2759"/>
<feature type="compositionally biased region" description="Low complexity" evidence="1">
    <location>
        <begin position="329"/>
        <end position="372"/>
    </location>
</feature>
<sequence length="620" mass="67710">MIKLSFFKIISIVIATQSLSAATIQTENLGKLNLLPGLTARLYNTSLTSGDDYDHHYNYLQEKQFLTDGGQLLSQRVITSVQTNWTKGVNNCMFGFYRDEHDVVLELRGYIKAPADGVFDIYAGLEAVFDPDGNYIPQFEGGYWIIKNAISLNETSNGFICSYDSNESNYSSMSPEEICKDICSPMGSQEFAIFVKDQYYPVVFYTYFSGEALVNDWVFQVDDNVYPFDENIYYYPNDDFETNDANLDADFPEICPQFHDKVFIPQNFVEENATHLNECPLPPISPSELPSFTSSNIPLISSPDSPSFTYSIVPTSSFKPSSSASFSALNSSSGTQTLSSTTPSSISSTSSSSIFHSSNGSSSVPSSLGTQSKSGNISSHSTERGSISTSETTKTSYLLPSDSLKSSSFISPGEKPIYTANKTTSNSQDHTQTDRPIVMTSSLSSKVEVSGISDNISTTVVSKSEIDTLTRITDPETEHNISRYVTYSSLVVSNPESARIRSNTVPLTTQATVINGVTKPTVRQDDTVITYIECTRYTCLQGNGASVSEVEINSTGNSFRSANMGIHIETSAVIADVPTPRLIITGDHSTSAAVQPFSDECYSSTYQPLLLGIAILIAFI</sequence>
<feature type="chain" id="PRO_5040447799" description="PA14 domain-containing protein" evidence="2">
    <location>
        <begin position="22"/>
        <end position="620"/>
    </location>
</feature>
<feature type="region of interest" description="Disordered" evidence="1">
    <location>
        <begin position="329"/>
        <end position="394"/>
    </location>
</feature>
<evidence type="ECO:0000313" key="3">
    <source>
        <dbReference type="EMBL" id="KAG0667993.1"/>
    </source>
</evidence>
<accession>A0A9P7BAM9</accession>
<dbReference type="Proteomes" id="UP000750334">
    <property type="component" value="Unassembled WGS sequence"/>
</dbReference>
<feature type="compositionally biased region" description="Polar residues" evidence="1">
    <location>
        <begin position="373"/>
        <end position="394"/>
    </location>
</feature>
<evidence type="ECO:0000256" key="2">
    <source>
        <dbReference type="SAM" id="SignalP"/>
    </source>
</evidence>
<dbReference type="AlphaFoldDB" id="A0A9P7BAM9"/>
<reference evidence="3 4" key="1">
    <citation type="submission" date="2020-11" db="EMBL/GenBank/DDBJ databases">
        <title>Kefir isolates.</title>
        <authorList>
            <person name="Marcisauskas S."/>
            <person name="Kim Y."/>
            <person name="Blasche S."/>
        </authorList>
    </citation>
    <scope>NUCLEOTIDE SEQUENCE [LARGE SCALE GENOMIC DNA]</scope>
    <source>
        <strain evidence="3 4">OG2</strain>
    </source>
</reference>
<keyword evidence="2" id="KW-0732">Signal</keyword>
<proteinExistence type="predicted"/>
<feature type="compositionally biased region" description="Polar residues" evidence="1">
    <location>
        <begin position="420"/>
        <end position="430"/>
    </location>
</feature>